<dbReference type="PIRSF" id="PIRSF006324">
    <property type="entry name" value="LeuE"/>
    <property type="match status" value="1"/>
</dbReference>
<evidence type="ECO:0000256" key="4">
    <source>
        <dbReference type="ARBA" id="ARBA00022989"/>
    </source>
</evidence>
<proteinExistence type="predicted"/>
<feature type="transmembrane region" description="Helical" evidence="6">
    <location>
        <begin position="6"/>
        <end position="26"/>
    </location>
</feature>
<dbReference type="PANTHER" id="PTHR30086">
    <property type="entry name" value="ARGININE EXPORTER PROTEIN ARGO"/>
    <property type="match status" value="1"/>
</dbReference>
<keyword evidence="2" id="KW-1003">Cell membrane</keyword>
<keyword evidence="5 6" id="KW-0472">Membrane</keyword>
<feature type="transmembrane region" description="Helical" evidence="6">
    <location>
        <begin position="121"/>
        <end position="141"/>
    </location>
</feature>
<dbReference type="RefSeq" id="WP_176438510.1">
    <property type="nucleotide sequence ID" value="NZ_FXYE01000002.1"/>
</dbReference>
<comment type="subcellular location">
    <subcellularLocation>
        <location evidence="1">Cell membrane</location>
        <topology evidence="1">Multi-pass membrane protein</topology>
    </subcellularLocation>
</comment>
<dbReference type="EMBL" id="FXYE01000002">
    <property type="protein sequence ID" value="SMX46289.1"/>
    <property type="molecule type" value="Genomic_DNA"/>
</dbReference>
<evidence type="ECO:0000313" key="8">
    <source>
        <dbReference type="Proteomes" id="UP000202922"/>
    </source>
</evidence>
<feature type="transmembrane region" description="Helical" evidence="6">
    <location>
        <begin position="188"/>
        <end position="206"/>
    </location>
</feature>
<evidence type="ECO:0000256" key="3">
    <source>
        <dbReference type="ARBA" id="ARBA00022692"/>
    </source>
</evidence>
<dbReference type="InterPro" id="IPR001123">
    <property type="entry name" value="LeuE-type"/>
</dbReference>
<evidence type="ECO:0000256" key="6">
    <source>
        <dbReference type="SAM" id="Phobius"/>
    </source>
</evidence>
<gene>
    <name evidence="7" type="primary">rhtB_4</name>
    <name evidence="7" type="ORF">COL8621_03042</name>
</gene>
<evidence type="ECO:0000256" key="5">
    <source>
        <dbReference type="ARBA" id="ARBA00023136"/>
    </source>
</evidence>
<dbReference type="Pfam" id="PF01810">
    <property type="entry name" value="LysE"/>
    <property type="match status" value="1"/>
</dbReference>
<accession>A0A238KU09</accession>
<keyword evidence="4 6" id="KW-1133">Transmembrane helix</keyword>
<reference evidence="8" key="1">
    <citation type="submission" date="2017-05" db="EMBL/GenBank/DDBJ databases">
        <authorList>
            <person name="Rodrigo-Torres L."/>
            <person name="Arahal R. D."/>
            <person name="Lucena T."/>
        </authorList>
    </citation>
    <scope>NUCLEOTIDE SEQUENCE [LARGE SCALE GENOMIC DNA]</scope>
    <source>
        <strain evidence="8">CECT 8621</strain>
    </source>
</reference>
<evidence type="ECO:0000313" key="7">
    <source>
        <dbReference type="EMBL" id="SMX46289.1"/>
    </source>
</evidence>
<feature type="transmembrane region" description="Helical" evidence="6">
    <location>
        <begin position="47"/>
        <end position="75"/>
    </location>
</feature>
<organism evidence="7 8">
    <name type="scientific">Actibacterium lipolyticum</name>
    <dbReference type="NCBI Taxonomy" id="1524263"/>
    <lineage>
        <taxon>Bacteria</taxon>
        <taxon>Pseudomonadati</taxon>
        <taxon>Pseudomonadota</taxon>
        <taxon>Alphaproteobacteria</taxon>
        <taxon>Rhodobacterales</taxon>
        <taxon>Roseobacteraceae</taxon>
        <taxon>Actibacterium</taxon>
    </lineage>
</organism>
<dbReference type="Proteomes" id="UP000202922">
    <property type="component" value="Unassembled WGS sequence"/>
</dbReference>
<dbReference type="GO" id="GO:0005886">
    <property type="term" value="C:plasma membrane"/>
    <property type="evidence" value="ECO:0007669"/>
    <property type="project" value="UniProtKB-SubCell"/>
</dbReference>
<keyword evidence="8" id="KW-1185">Reference proteome</keyword>
<dbReference type="PANTHER" id="PTHR30086:SF20">
    <property type="entry name" value="ARGININE EXPORTER PROTEIN ARGO-RELATED"/>
    <property type="match status" value="1"/>
</dbReference>
<feature type="transmembrane region" description="Helical" evidence="6">
    <location>
        <begin position="153"/>
        <end position="176"/>
    </location>
</feature>
<sequence>MFELIASIPIATYLAFWAAGIVLNLAPGADVIFTTASGLRGGPRAGGLAGLGVGLGSLVHIALAAAGVSALLAAYPAAFTVLRWAGAAYLAWLAVKAWRAEGGLAEGQGAQTPLSAMRRGFLTNVLNPKVALFVLAFLPQFADPALGPVWQQILLFGAIFSVTGTIITCGYGILAGALGRRITTKGRLLNRISSVMFGGLAVRLVLD</sequence>
<evidence type="ECO:0000256" key="1">
    <source>
        <dbReference type="ARBA" id="ARBA00004651"/>
    </source>
</evidence>
<dbReference type="GO" id="GO:0015171">
    <property type="term" value="F:amino acid transmembrane transporter activity"/>
    <property type="evidence" value="ECO:0007669"/>
    <property type="project" value="TreeGrafter"/>
</dbReference>
<protein>
    <submittedName>
        <fullName evidence="7">Homoserine/homoserine lactone efflux protein</fullName>
    </submittedName>
</protein>
<name>A0A238KU09_9RHOB</name>
<feature type="transmembrane region" description="Helical" evidence="6">
    <location>
        <begin position="81"/>
        <end position="100"/>
    </location>
</feature>
<keyword evidence="3 6" id="KW-0812">Transmembrane</keyword>
<dbReference type="AlphaFoldDB" id="A0A238KU09"/>
<evidence type="ECO:0000256" key="2">
    <source>
        <dbReference type="ARBA" id="ARBA00022475"/>
    </source>
</evidence>